<reference evidence="2 3" key="1">
    <citation type="journal article" date="2016" name="Nat. Commun.">
        <title>Thousands of microbial genomes shed light on interconnected biogeochemical processes in an aquifer system.</title>
        <authorList>
            <person name="Anantharaman K."/>
            <person name="Brown C.T."/>
            <person name="Hug L.A."/>
            <person name="Sharon I."/>
            <person name="Castelle C.J."/>
            <person name="Probst A.J."/>
            <person name="Thomas B.C."/>
            <person name="Singh A."/>
            <person name="Wilkins M.J."/>
            <person name="Karaoz U."/>
            <person name="Brodie E.L."/>
            <person name="Williams K.H."/>
            <person name="Hubbard S.S."/>
            <person name="Banfield J.F."/>
        </authorList>
    </citation>
    <scope>NUCLEOTIDE SEQUENCE [LARGE SCALE GENOMIC DNA]</scope>
</reference>
<evidence type="ECO:0000256" key="1">
    <source>
        <dbReference type="ARBA" id="ARBA00010364"/>
    </source>
</evidence>
<dbReference type="SMART" id="SM01152">
    <property type="entry name" value="DUF167"/>
    <property type="match status" value="1"/>
</dbReference>
<protein>
    <submittedName>
        <fullName evidence="2">Uncharacterized protein</fullName>
    </submittedName>
</protein>
<name>A0A1F5XZ08_9BACT</name>
<comment type="similarity">
    <text evidence="1">Belongs to the UPF0235 family.</text>
</comment>
<organism evidence="2 3">
    <name type="scientific">Candidatus Giovannonibacteria bacterium RIFCSPLOWO2_12_FULL_44_15</name>
    <dbReference type="NCBI Taxonomy" id="1798364"/>
    <lineage>
        <taxon>Bacteria</taxon>
        <taxon>Candidatus Giovannoniibacteriota</taxon>
    </lineage>
</organism>
<dbReference type="InterPro" id="IPR036591">
    <property type="entry name" value="YggU-like_sf"/>
</dbReference>
<dbReference type="SUPFAM" id="SSF69786">
    <property type="entry name" value="YggU-like"/>
    <property type="match status" value="1"/>
</dbReference>
<proteinExistence type="inferred from homology"/>
<comment type="caution">
    <text evidence="2">The sequence shown here is derived from an EMBL/GenBank/DDBJ whole genome shotgun (WGS) entry which is preliminary data.</text>
</comment>
<dbReference type="Pfam" id="PF02594">
    <property type="entry name" value="DUF167"/>
    <property type="match status" value="1"/>
</dbReference>
<dbReference type="InterPro" id="IPR003746">
    <property type="entry name" value="DUF167"/>
</dbReference>
<sequence length="72" mass="7902">MKIFVKAKPNSKIIKCEEIDSSHFAVSVREQAKDGQANIAIQEALAEHFGVAPSRVKLVSGFSSKNKVFEVL</sequence>
<evidence type="ECO:0000313" key="2">
    <source>
        <dbReference type="EMBL" id="OGF93144.1"/>
    </source>
</evidence>
<accession>A0A1F5XZ08</accession>
<evidence type="ECO:0000313" key="3">
    <source>
        <dbReference type="Proteomes" id="UP000178894"/>
    </source>
</evidence>
<dbReference type="Proteomes" id="UP000178894">
    <property type="component" value="Unassembled WGS sequence"/>
</dbReference>
<dbReference type="Gene3D" id="3.30.1200.10">
    <property type="entry name" value="YggU-like"/>
    <property type="match status" value="1"/>
</dbReference>
<dbReference type="AlphaFoldDB" id="A0A1F5XZ08"/>
<gene>
    <name evidence="2" type="ORF">A3G54_03200</name>
</gene>
<dbReference type="NCBIfam" id="TIGR00251">
    <property type="entry name" value="DUF167 family protein"/>
    <property type="match status" value="1"/>
</dbReference>
<dbReference type="EMBL" id="MFIQ01000028">
    <property type="protein sequence ID" value="OGF93144.1"/>
    <property type="molecule type" value="Genomic_DNA"/>
</dbReference>